<accession>A0A5N6PAP6</accession>
<comment type="caution">
    <text evidence="1">The sequence shown here is derived from an EMBL/GenBank/DDBJ whole genome shotgun (WGS) entry which is preliminary data.</text>
</comment>
<proteinExistence type="predicted"/>
<reference evidence="1 2" key="1">
    <citation type="submission" date="2019-05" db="EMBL/GenBank/DDBJ databases">
        <title>Mikania micrantha, genome provides insights into the molecular mechanism of rapid growth.</title>
        <authorList>
            <person name="Liu B."/>
        </authorList>
    </citation>
    <scope>NUCLEOTIDE SEQUENCE [LARGE SCALE GENOMIC DNA]</scope>
    <source>
        <strain evidence="1">NLD-2019</strain>
        <tissue evidence="1">Leaf</tissue>
    </source>
</reference>
<sequence length="178" mass="19908">MAEDGKFSIEKFDGSDFSWWKMQMDALLCQKDLDMTNAKVGLADSRVKRVQFTAKNSETPGNQLEYIQRSEHRRDFRDSGSIESVRTQLGNQCWVQKTRKPNEISPGKLLLVGSVPPRIPVSDGSSLWESVGIEDEKTWSVMTGYWMTGLLCALDGGLDSIARPPSGRLLGLRRPLGD</sequence>
<evidence type="ECO:0000313" key="2">
    <source>
        <dbReference type="Proteomes" id="UP000326396"/>
    </source>
</evidence>
<organism evidence="1 2">
    <name type="scientific">Mikania micrantha</name>
    <name type="common">bitter vine</name>
    <dbReference type="NCBI Taxonomy" id="192012"/>
    <lineage>
        <taxon>Eukaryota</taxon>
        <taxon>Viridiplantae</taxon>
        <taxon>Streptophyta</taxon>
        <taxon>Embryophyta</taxon>
        <taxon>Tracheophyta</taxon>
        <taxon>Spermatophyta</taxon>
        <taxon>Magnoliopsida</taxon>
        <taxon>eudicotyledons</taxon>
        <taxon>Gunneridae</taxon>
        <taxon>Pentapetalae</taxon>
        <taxon>asterids</taxon>
        <taxon>campanulids</taxon>
        <taxon>Asterales</taxon>
        <taxon>Asteraceae</taxon>
        <taxon>Asteroideae</taxon>
        <taxon>Heliantheae alliance</taxon>
        <taxon>Eupatorieae</taxon>
        <taxon>Mikania</taxon>
    </lineage>
</organism>
<gene>
    <name evidence="1" type="ORF">E3N88_10446</name>
</gene>
<keyword evidence="2" id="KW-1185">Reference proteome</keyword>
<dbReference type="EMBL" id="SZYD01000005">
    <property type="protein sequence ID" value="KAD6119175.1"/>
    <property type="molecule type" value="Genomic_DNA"/>
</dbReference>
<evidence type="ECO:0000313" key="1">
    <source>
        <dbReference type="EMBL" id="KAD6119175.1"/>
    </source>
</evidence>
<dbReference type="OrthoDB" id="418757at2759"/>
<dbReference type="AlphaFoldDB" id="A0A5N6PAP6"/>
<name>A0A5N6PAP6_9ASTR</name>
<dbReference type="Proteomes" id="UP000326396">
    <property type="component" value="Linkage Group LG13"/>
</dbReference>
<protein>
    <submittedName>
        <fullName evidence="1">Uncharacterized protein</fullName>
    </submittedName>
</protein>